<name>A0A1R3L077_9ROSI</name>
<dbReference type="Proteomes" id="UP000187203">
    <property type="component" value="Unassembled WGS sequence"/>
</dbReference>
<proteinExistence type="predicted"/>
<protein>
    <submittedName>
        <fullName evidence="1">Uncharacterized protein</fullName>
    </submittedName>
</protein>
<organism evidence="1 2">
    <name type="scientific">Corchorus olitorius</name>
    <dbReference type="NCBI Taxonomy" id="93759"/>
    <lineage>
        <taxon>Eukaryota</taxon>
        <taxon>Viridiplantae</taxon>
        <taxon>Streptophyta</taxon>
        <taxon>Embryophyta</taxon>
        <taxon>Tracheophyta</taxon>
        <taxon>Spermatophyta</taxon>
        <taxon>Magnoliopsida</taxon>
        <taxon>eudicotyledons</taxon>
        <taxon>Gunneridae</taxon>
        <taxon>Pentapetalae</taxon>
        <taxon>rosids</taxon>
        <taxon>malvids</taxon>
        <taxon>Malvales</taxon>
        <taxon>Malvaceae</taxon>
        <taxon>Grewioideae</taxon>
        <taxon>Apeibeae</taxon>
        <taxon>Corchorus</taxon>
    </lineage>
</organism>
<accession>A0A1R3L077</accession>
<dbReference type="EMBL" id="AWUE01007157">
    <property type="protein sequence ID" value="OMP12734.1"/>
    <property type="molecule type" value="Genomic_DNA"/>
</dbReference>
<evidence type="ECO:0000313" key="2">
    <source>
        <dbReference type="Proteomes" id="UP000187203"/>
    </source>
</evidence>
<comment type="caution">
    <text evidence="1">The sequence shown here is derived from an EMBL/GenBank/DDBJ whole genome shotgun (WGS) entry which is preliminary data.</text>
</comment>
<gene>
    <name evidence="1" type="ORF">COLO4_02819</name>
</gene>
<reference evidence="2" key="1">
    <citation type="submission" date="2013-09" db="EMBL/GenBank/DDBJ databases">
        <title>Corchorus olitorius genome sequencing.</title>
        <authorList>
            <person name="Alam M."/>
            <person name="Haque M.S."/>
            <person name="Islam M.S."/>
            <person name="Emdad E.M."/>
            <person name="Islam M.M."/>
            <person name="Ahmed B."/>
            <person name="Halim A."/>
            <person name="Hossen Q.M.M."/>
            <person name="Hossain M.Z."/>
            <person name="Ahmed R."/>
            <person name="Khan M.M."/>
            <person name="Islam R."/>
            <person name="Rashid M.M."/>
            <person name="Khan S.A."/>
            <person name="Rahman M.S."/>
            <person name="Alam M."/>
            <person name="Yahiya A.S."/>
            <person name="Khan M.S."/>
            <person name="Azam M.S."/>
            <person name="Haque T."/>
            <person name="Lashkar M.Z.H."/>
            <person name="Akhand A.I."/>
            <person name="Morshed G."/>
            <person name="Roy S."/>
            <person name="Uddin K.S."/>
            <person name="Rabeya T."/>
            <person name="Hossain A.S."/>
            <person name="Chowdhury A."/>
            <person name="Snigdha A.R."/>
            <person name="Mortoza M.S."/>
            <person name="Matin S.A."/>
            <person name="Hoque S.M.E."/>
            <person name="Islam M.K."/>
            <person name="Roy D.K."/>
            <person name="Haider R."/>
            <person name="Moosa M.M."/>
            <person name="Elias S.M."/>
            <person name="Hasan A.M."/>
            <person name="Jahan S."/>
            <person name="Shafiuddin M."/>
            <person name="Mahmood N."/>
            <person name="Shommy N.S."/>
        </authorList>
    </citation>
    <scope>NUCLEOTIDE SEQUENCE [LARGE SCALE GENOMIC DNA]</scope>
    <source>
        <strain evidence="2">cv. O-4</strain>
    </source>
</reference>
<keyword evidence="2" id="KW-1185">Reference proteome</keyword>
<dbReference type="AlphaFoldDB" id="A0A1R3L077"/>
<sequence length="30" mass="3515">MGRFIKWSRPRKSLSRTPLSVISGRLQNDQ</sequence>
<evidence type="ECO:0000313" key="1">
    <source>
        <dbReference type="EMBL" id="OMP12734.1"/>
    </source>
</evidence>